<sequence length="609" mass="68951">MITTTTTMPFPNELWMHVFEELDSPNDLAAVVRTNKRFKSLGIRVLYRHIIWSDPLRFIKNHPFLQGNNGLRSVVRSLTLGISTATSQIDRIEQISRARAIINLSGEITSLHRPNRTHEARVLDEIGIASPVDFLASGNVTDTMYNHALTFTNLRDLTFNSMVLPDSFYEFVHRFPALNKLAIENCTPPLRPQFTDLHPRDLPITELTIVGLRGRRDPRELRAFAEGKQLRVIRFDWTCYIYKHFCEHPIPAAHNNWLPGFVVVLPPGVNNLPPLQTLQIPDVSPPPQLFPPSHNDPPVPSPHIHTIDVKFPTQKSWQSYVSEPHDNLINPFVEFLVKCPHITNLRIRNYLPWLRLPDTALPNLTSYQGPLTTIKSVVSGPRRLKHLSVRDPAGGLPALEKALKDIEAAGCGADLDTLSVFIGWWDDEILYAVLHHFNNLKRLEILYKEGDPTEEMVLGMGAHFFGLMPHLWSVRVFKVMPPGVDNVGSAADNLGARGYPHRSVRIALGEYIGVEGPERSELDDTEFEEAKLGTASSSSSSSSSRVAWTQEPEEDNLRELIHAWNRYCPVLREVQLKAGYVWRRAGPDDVWTQRPTKVNRVRNAGFEEA</sequence>
<feature type="region of interest" description="Disordered" evidence="1">
    <location>
        <begin position="529"/>
        <end position="551"/>
    </location>
</feature>
<evidence type="ECO:0000313" key="3">
    <source>
        <dbReference type="Proteomes" id="UP000683000"/>
    </source>
</evidence>
<dbReference type="AlphaFoldDB" id="A0A8I2YFG0"/>
<protein>
    <recommendedName>
        <fullName evidence="4">F-box domain-containing protein</fullName>
    </recommendedName>
</protein>
<evidence type="ECO:0000313" key="2">
    <source>
        <dbReference type="EMBL" id="KAG6370867.1"/>
    </source>
</evidence>
<gene>
    <name evidence="2" type="ORF">JVT61DRAFT_10889</name>
</gene>
<accession>A0A8I2YFG0</accession>
<dbReference type="EMBL" id="JAGFBS010000043">
    <property type="protein sequence ID" value="KAG6370867.1"/>
    <property type="molecule type" value="Genomic_DNA"/>
</dbReference>
<dbReference type="Gene3D" id="3.80.10.10">
    <property type="entry name" value="Ribonuclease Inhibitor"/>
    <property type="match status" value="1"/>
</dbReference>
<organism evidence="2 3">
    <name type="scientific">Boletus reticuloceps</name>
    <dbReference type="NCBI Taxonomy" id="495285"/>
    <lineage>
        <taxon>Eukaryota</taxon>
        <taxon>Fungi</taxon>
        <taxon>Dikarya</taxon>
        <taxon>Basidiomycota</taxon>
        <taxon>Agaricomycotina</taxon>
        <taxon>Agaricomycetes</taxon>
        <taxon>Agaricomycetidae</taxon>
        <taxon>Boletales</taxon>
        <taxon>Boletineae</taxon>
        <taxon>Boletaceae</taxon>
        <taxon>Boletoideae</taxon>
        <taxon>Boletus</taxon>
    </lineage>
</organism>
<proteinExistence type="predicted"/>
<comment type="caution">
    <text evidence="2">The sequence shown here is derived from an EMBL/GenBank/DDBJ whole genome shotgun (WGS) entry which is preliminary data.</text>
</comment>
<reference evidence="2" key="1">
    <citation type="submission" date="2021-03" db="EMBL/GenBank/DDBJ databases">
        <title>Evolutionary innovations through gain and loss of genes in the ectomycorrhizal Boletales.</title>
        <authorList>
            <person name="Wu G."/>
            <person name="Miyauchi S."/>
            <person name="Morin E."/>
            <person name="Yang Z.-L."/>
            <person name="Xu J."/>
            <person name="Martin F.M."/>
        </authorList>
    </citation>
    <scope>NUCLEOTIDE SEQUENCE</scope>
    <source>
        <strain evidence="2">BR01</strain>
    </source>
</reference>
<dbReference type="Proteomes" id="UP000683000">
    <property type="component" value="Unassembled WGS sequence"/>
</dbReference>
<evidence type="ECO:0008006" key="4">
    <source>
        <dbReference type="Google" id="ProtNLM"/>
    </source>
</evidence>
<keyword evidence="3" id="KW-1185">Reference proteome</keyword>
<dbReference type="SUPFAM" id="SSF52047">
    <property type="entry name" value="RNI-like"/>
    <property type="match status" value="1"/>
</dbReference>
<name>A0A8I2YFG0_9AGAM</name>
<evidence type="ECO:0000256" key="1">
    <source>
        <dbReference type="SAM" id="MobiDB-lite"/>
    </source>
</evidence>
<dbReference type="OrthoDB" id="5354526at2759"/>
<dbReference type="InterPro" id="IPR032675">
    <property type="entry name" value="LRR_dom_sf"/>
</dbReference>